<feature type="chain" id="PRO_5020987026" evidence="6">
    <location>
        <begin position="23"/>
        <end position="485"/>
    </location>
</feature>
<organism evidence="9 10">
    <name type="scientific">Sphingobacterium corticibacterium</name>
    <dbReference type="NCBI Taxonomy" id="2484746"/>
    <lineage>
        <taxon>Bacteria</taxon>
        <taxon>Pseudomonadati</taxon>
        <taxon>Bacteroidota</taxon>
        <taxon>Sphingobacteriia</taxon>
        <taxon>Sphingobacteriales</taxon>
        <taxon>Sphingobacteriaceae</taxon>
        <taxon>Sphingobacterium</taxon>
    </lineage>
</organism>
<evidence type="ECO:0000313" key="9">
    <source>
        <dbReference type="EMBL" id="RZF60427.1"/>
    </source>
</evidence>
<evidence type="ECO:0000256" key="2">
    <source>
        <dbReference type="ARBA" id="ARBA00006275"/>
    </source>
</evidence>
<dbReference type="AlphaFoldDB" id="A0A4Q6XUW2"/>
<feature type="domain" description="SusD-like N-terminal" evidence="8">
    <location>
        <begin position="98"/>
        <end position="222"/>
    </location>
</feature>
<feature type="domain" description="RagB/SusD" evidence="7">
    <location>
        <begin position="357"/>
        <end position="469"/>
    </location>
</feature>
<keyword evidence="4" id="KW-0472">Membrane</keyword>
<dbReference type="Pfam" id="PF07980">
    <property type="entry name" value="SusD_RagB"/>
    <property type="match status" value="1"/>
</dbReference>
<dbReference type="InterPro" id="IPR011990">
    <property type="entry name" value="TPR-like_helical_dom_sf"/>
</dbReference>
<dbReference type="OrthoDB" id="1035036at2"/>
<dbReference type="SUPFAM" id="SSF48452">
    <property type="entry name" value="TPR-like"/>
    <property type="match status" value="1"/>
</dbReference>
<evidence type="ECO:0000256" key="5">
    <source>
        <dbReference type="ARBA" id="ARBA00023237"/>
    </source>
</evidence>
<evidence type="ECO:0000313" key="10">
    <source>
        <dbReference type="Proteomes" id="UP000292855"/>
    </source>
</evidence>
<keyword evidence="10" id="KW-1185">Reference proteome</keyword>
<dbReference type="GO" id="GO:0009279">
    <property type="term" value="C:cell outer membrane"/>
    <property type="evidence" value="ECO:0007669"/>
    <property type="project" value="UniProtKB-SubCell"/>
</dbReference>
<keyword evidence="5" id="KW-0998">Cell outer membrane</keyword>
<protein>
    <submittedName>
        <fullName evidence="9">RagB/SusD family nutrient uptake outer membrane protein</fullName>
    </submittedName>
</protein>
<evidence type="ECO:0000259" key="7">
    <source>
        <dbReference type="Pfam" id="PF07980"/>
    </source>
</evidence>
<feature type="signal peptide" evidence="6">
    <location>
        <begin position="1"/>
        <end position="22"/>
    </location>
</feature>
<evidence type="ECO:0000256" key="3">
    <source>
        <dbReference type="ARBA" id="ARBA00022729"/>
    </source>
</evidence>
<comment type="caution">
    <text evidence="9">The sequence shown here is derived from an EMBL/GenBank/DDBJ whole genome shotgun (WGS) entry which is preliminary data.</text>
</comment>
<sequence>MKKSIIKLGLLAALLSFQTACNTSLELDPTSVITNESFWKTEDDARGGLTSLYVKQRSLASLNLFIWGEARSEVMEWGKVSGTLDYDRYYLNTLSSVSAGPSWQAVYSAINDANLILKYVPNISFANEANKNDLLAQAYVSRAFLYFVLVKTWGEVPIRTEPVEGAEPDVIQKARSSQEQVFTLIKDDLEKANALFSSYSFIKSRNYWSKAGVQALKADVYLWTAKRLSGGNADFQTALTACDEVAKADVSLLPNYADLFEYGNKNNNEVIMAIGNKEFEIGNNYFANLYSSRLPNEIDPTTNEIIGQTSGGMVWTVTDLAKNQFKDGDLRKAASVLDMPAPGFYPTLIIKGRGTLISGVRYFTSDFVIYRYADVLLMKAEAKNGLGQDPSTEMNLVRQRAYGAAYEANKFVNGSNVQNDQAILQERLLELMFEGKRWWDLVRFHKAFELVPTLEGRANQKHLEYFPISEQVLSLEPLVEQTNGY</sequence>
<evidence type="ECO:0000256" key="4">
    <source>
        <dbReference type="ARBA" id="ARBA00023136"/>
    </source>
</evidence>
<dbReference type="EMBL" id="SGIT01000002">
    <property type="protein sequence ID" value="RZF60427.1"/>
    <property type="molecule type" value="Genomic_DNA"/>
</dbReference>
<proteinExistence type="inferred from homology"/>
<dbReference type="CDD" id="cd08977">
    <property type="entry name" value="SusD"/>
    <property type="match status" value="1"/>
</dbReference>
<dbReference type="InterPro" id="IPR012944">
    <property type="entry name" value="SusD_RagB_dom"/>
</dbReference>
<comment type="subcellular location">
    <subcellularLocation>
        <location evidence="1">Cell outer membrane</location>
    </subcellularLocation>
</comment>
<accession>A0A4Q6XUW2</accession>
<dbReference type="Pfam" id="PF14322">
    <property type="entry name" value="SusD-like_3"/>
    <property type="match status" value="1"/>
</dbReference>
<evidence type="ECO:0000256" key="6">
    <source>
        <dbReference type="SAM" id="SignalP"/>
    </source>
</evidence>
<keyword evidence="3 6" id="KW-0732">Signal</keyword>
<name>A0A4Q6XUW2_9SPHI</name>
<evidence type="ECO:0000256" key="1">
    <source>
        <dbReference type="ARBA" id="ARBA00004442"/>
    </source>
</evidence>
<gene>
    <name evidence="9" type="ORF">EWE74_09215</name>
</gene>
<comment type="similarity">
    <text evidence="2">Belongs to the SusD family.</text>
</comment>
<dbReference type="InterPro" id="IPR033985">
    <property type="entry name" value="SusD-like_N"/>
</dbReference>
<dbReference type="Gene3D" id="1.25.40.390">
    <property type="match status" value="1"/>
</dbReference>
<dbReference type="Proteomes" id="UP000292855">
    <property type="component" value="Unassembled WGS sequence"/>
</dbReference>
<reference evidence="9 10" key="1">
    <citation type="submission" date="2019-02" db="EMBL/GenBank/DDBJ databases">
        <authorList>
            <person name="Li Y."/>
        </authorList>
    </citation>
    <scope>NUCLEOTIDE SEQUENCE [LARGE SCALE GENOMIC DNA]</scope>
    <source>
        <strain evidence="9 10">30C10-4-7</strain>
    </source>
</reference>
<evidence type="ECO:0000259" key="8">
    <source>
        <dbReference type="Pfam" id="PF14322"/>
    </source>
</evidence>